<protein>
    <submittedName>
        <fullName evidence="1">Uncharacterized protein</fullName>
    </submittedName>
</protein>
<dbReference type="Proteomes" id="UP000790347">
    <property type="component" value="Unassembled WGS sequence"/>
</dbReference>
<reference evidence="1" key="1">
    <citation type="submission" date="2013-05" db="EMBL/GenBank/DDBJ databases">
        <authorList>
            <person name="Yim A.K.Y."/>
            <person name="Chan T.F."/>
            <person name="Ji K.M."/>
            <person name="Liu X.Y."/>
            <person name="Zhou J.W."/>
            <person name="Li R.Q."/>
            <person name="Yang K.Y."/>
            <person name="Li J."/>
            <person name="Li M."/>
            <person name="Law P.T.W."/>
            <person name="Wu Y.L."/>
            <person name="Cai Z.L."/>
            <person name="Qin H."/>
            <person name="Bao Y."/>
            <person name="Leung R.K.K."/>
            <person name="Ng P.K.S."/>
            <person name="Zou J."/>
            <person name="Zhong X.J."/>
            <person name="Ran P.X."/>
            <person name="Zhong N.S."/>
            <person name="Liu Z.G."/>
            <person name="Tsui S.K.W."/>
        </authorList>
    </citation>
    <scope>NUCLEOTIDE SEQUENCE</scope>
    <source>
        <strain evidence="1">Derf</strain>
        <tissue evidence="1">Whole organism</tissue>
    </source>
</reference>
<feature type="non-terminal residue" evidence="1">
    <location>
        <position position="68"/>
    </location>
</feature>
<dbReference type="EMBL" id="ASGP02000007">
    <property type="protein sequence ID" value="KAH9497964.1"/>
    <property type="molecule type" value="Genomic_DNA"/>
</dbReference>
<reference evidence="1" key="2">
    <citation type="journal article" date="2022" name="Res Sq">
        <title>Comparative Genomics Reveals Insights into the Divergent Evolution of Astigmatic Mites and Household Pest Adaptations.</title>
        <authorList>
            <person name="Xiong Q."/>
            <person name="Wan A.T.-Y."/>
            <person name="Liu X.-Y."/>
            <person name="Fung C.S.-H."/>
            <person name="Xiao X."/>
            <person name="Malainual N."/>
            <person name="Hou J."/>
            <person name="Wang L."/>
            <person name="Wang M."/>
            <person name="Yang K."/>
            <person name="Cui Y."/>
            <person name="Leung E."/>
            <person name="Nong W."/>
            <person name="Shin S.-K."/>
            <person name="Au S."/>
            <person name="Jeong K.Y."/>
            <person name="Chew F.T."/>
            <person name="Hui J."/>
            <person name="Leung T.F."/>
            <person name="Tungtrongchitr A."/>
            <person name="Zhong N."/>
            <person name="Liu Z."/>
            <person name="Tsui S."/>
        </authorList>
    </citation>
    <scope>NUCLEOTIDE SEQUENCE</scope>
    <source>
        <strain evidence="1">Derf</strain>
        <tissue evidence="1">Whole organism</tissue>
    </source>
</reference>
<evidence type="ECO:0000313" key="1">
    <source>
        <dbReference type="EMBL" id="KAH9497964.1"/>
    </source>
</evidence>
<organism evidence="1 2">
    <name type="scientific">Dermatophagoides farinae</name>
    <name type="common">American house dust mite</name>
    <dbReference type="NCBI Taxonomy" id="6954"/>
    <lineage>
        <taxon>Eukaryota</taxon>
        <taxon>Metazoa</taxon>
        <taxon>Ecdysozoa</taxon>
        <taxon>Arthropoda</taxon>
        <taxon>Chelicerata</taxon>
        <taxon>Arachnida</taxon>
        <taxon>Acari</taxon>
        <taxon>Acariformes</taxon>
        <taxon>Sarcoptiformes</taxon>
        <taxon>Astigmata</taxon>
        <taxon>Psoroptidia</taxon>
        <taxon>Analgoidea</taxon>
        <taxon>Pyroglyphidae</taxon>
        <taxon>Dermatophagoidinae</taxon>
        <taxon>Dermatophagoides</taxon>
    </lineage>
</organism>
<name>A0A922HN79_DERFA</name>
<gene>
    <name evidence="1" type="ORF">DERF_013894</name>
</gene>
<evidence type="ECO:0000313" key="2">
    <source>
        <dbReference type="Proteomes" id="UP000790347"/>
    </source>
</evidence>
<keyword evidence="2" id="KW-1185">Reference proteome</keyword>
<sequence>MDEIRLWVPCDVILFHQSKNHHHHDKSYDNNNNKNGDDVHSIRYWAWRIYCRRRCHRLDWNLLIFRKY</sequence>
<dbReference type="AlphaFoldDB" id="A0A922HN79"/>
<proteinExistence type="predicted"/>
<accession>A0A922HN79</accession>
<comment type="caution">
    <text evidence="1">The sequence shown here is derived from an EMBL/GenBank/DDBJ whole genome shotgun (WGS) entry which is preliminary data.</text>
</comment>